<evidence type="ECO:0000313" key="4">
    <source>
        <dbReference type="Proteomes" id="UP001164743"/>
    </source>
</evidence>
<keyword evidence="2" id="KW-0472">Membrane</keyword>
<dbReference type="PANTHER" id="PTHR31859:SF1">
    <property type="entry name" value="TETRATRICOPEPTIDE REPEAT PROTEIN 39C"/>
    <property type="match status" value="1"/>
</dbReference>
<dbReference type="InterPro" id="IPR019412">
    <property type="entry name" value="IML2/TPR_39"/>
</dbReference>
<dbReference type="Proteomes" id="UP001164743">
    <property type="component" value="Chromosome 10A"/>
</dbReference>
<feature type="transmembrane region" description="Helical" evidence="2">
    <location>
        <begin position="235"/>
        <end position="257"/>
    </location>
</feature>
<dbReference type="GeneID" id="77801292"/>
<evidence type="ECO:0000313" key="3">
    <source>
        <dbReference type="EMBL" id="WAQ88820.1"/>
    </source>
</evidence>
<dbReference type="PANTHER" id="PTHR31859">
    <property type="entry name" value="TETRATRICOPEPTIDE REPEAT PROTEIN 39 FAMILY MEMBER"/>
    <property type="match status" value="1"/>
</dbReference>
<dbReference type="Pfam" id="PF10300">
    <property type="entry name" value="Iml2-TPR_39"/>
    <property type="match status" value="1"/>
</dbReference>
<gene>
    <name evidence="3" type="ORF">PtA15_10A240</name>
</gene>
<keyword evidence="2" id="KW-0812">Transmembrane</keyword>
<keyword evidence="2" id="KW-1133">Transmembrane helix</keyword>
<feature type="compositionally biased region" description="Basic and acidic residues" evidence="1">
    <location>
        <begin position="566"/>
        <end position="589"/>
    </location>
</feature>
<organism evidence="3 4">
    <name type="scientific">Puccinia triticina</name>
    <dbReference type="NCBI Taxonomy" id="208348"/>
    <lineage>
        <taxon>Eukaryota</taxon>
        <taxon>Fungi</taxon>
        <taxon>Dikarya</taxon>
        <taxon>Basidiomycota</taxon>
        <taxon>Pucciniomycotina</taxon>
        <taxon>Pucciniomycetes</taxon>
        <taxon>Pucciniales</taxon>
        <taxon>Pucciniaceae</taxon>
        <taxon>Puccinia</taxon>
    </lineage>
</organism>
<evidence type="ECO:0000256" key="2">
    <source>
        <dbReference type="SAM" id="Phobius"/>
    </source>
</evidence>
<proteinExistence type="predicted"/>
<protein>
    <submittedName>
        <fullName evidence="3">Uncharacterized protein</fullName>
    </submittedName>
</protein>
<feature type="region of interest" description="Disordered" evidence="1">
    <location>
        <begin position="556"/>
        <end position="589"/>
    </location>
</feature>
<dbReference type="RefSeq" id="XP_053024375.1">
    <property type="nucleotide sequence ID" value="XM_053160397.1"/>
</dbReference>
<evidence type="ECO:0000256" key="1">
    <source>
        <dbReference type="SAM" id="MobiDB-lite"/>
    </source>
</evidence>
<name>A0ABY7CYF0_9BASI</name>
<accession>A0ABY7CYF0</accession>
<sequence>MKESIINVSKAFDLLFHDDLNGARVLLQQQTQSDQPYQHVALALIAFIEAVLSMEEQMISKAIESLLKSEEAVKQAKTALASSSSTDSNQAIAQHWWTPGLEYDILLADLMIFQAILHFLAETISDGMKGIYKITKAYKIFSSAHQAVFSELQATNPISSLTSHADEEPGIEPFRATIQELYQKPKPHPSTLTSSSYFSGFSLSLYKRKKPAGPGSSENAAGAAPKYKAWTDDPIASLVIGGTAFGYGLFGLILSFLPPKVKKLLSWVGLNGPNTTDRTETILERNRCLRWLNFSHASCRWEMHGKLAGLGLLTYRSAMLKAVGWLAARDRSLQAYESLVDCLAYKNPTIDENEQGALWILHRSKLLAMQGHTEEAKRLISTRLHPKADSKNPLPPKFKHAVGMLYYEYALVCVRLADWSGAGEAFLSMKKENAWEGIFVMQLTGEMPPHELLVTRKLAEYKAKHADLALKGSVRPDRVECYWDSIQISPIEGKHINLHPECCSVCCSLMGTKLGLLMAIYDDSPKTSLVSGIRRLCGLSPRVEVDFETLPALTNAEQIGEEPALSEEKKSPSKPDDSKQDKESPVMSLSKEEQGLRDLLLAVQFLNLGQFDQSRRFLNNIILPNNSRSSSATGQAPPPQQEAMGGTLEYNYISALICKALVELNELDGLLVAHSSTSPSSVQQEKPAHQNLPIAEKVAEGKASTAGPLLDIKRGNEEEQQTYAALCLSKLRTADSVLNSMLELSESYPMRGRTESKIQLIKDEINEKLDSLNLLFKLNPAK</sequence>
<keyword evidence="4" id="KW-1185">Reference proteome</keyword>
<dbReference type="EMBL" id="CP110430">
    <property type="protein sequence ID" value="WAQ88820.1"/>
    <property type="molecule type" value="Genomic_DNA"/>
</dbReference>
<reference evidence="3" key="1">
    <citation type="submission" date="2022-10" db="EMBL/GenBank/DDBJ databases">
        <title>Puccinia triticina Genome sequencing and assembly.</title>
        <authorList>
            <person name="Li C."/>
        </authorList>
    </citation>
    <scope>NUCLEOTIDE SEQUENCE</scope>
    <source>
        <strain evidence="3">Pt15</strain>
    </source>
</reference>